<proteinExistence type="predicted"/>
<evidence type="ECO:0000313" key="1">
    <source>
        <dbReference type="EMBL" id="GAV03400.1"/>
    </source>
</evidence>
<dbReference type="EMBL" id="BDGG01000009">
    <property type="protein sequence ID" value="GAV03400.1"/>
    <property type="molecule type" value="Genomic_DNA"/>
</dbReference>
<gene>
    <name evidence="1" type="primary">RvY_13828-1</name>
    <name evidence="1" type="synonym">RvY_13828.1</name>
    <name evidence="1" type="ORF">RvY_13828</name>
</gene>
<organism evidence="1 2">
    <name type="scientific">Ramazzottius varieornatus</name>
    <name type="common">Water bear</name>
    <name type="synonym">Tardigrade</name>
    <dbReference type="NCBI Taxonomy" id="947166"/>
    <lineage>
        <taxon>Eukaryota</taxon>
        <taxon>Metazoa</taxon>
        <taxon>Ecdysozoa</taxon>
        <taxon>Tardigrada</taxon>
        <taxon>Eutardigrada</taxon>
        <taxon>Parachela</taxon>
        <taxon>Hypsibioidea</taxon>
        <taxon>Ramazzottiidae</taxon>
        <taxon>Ramazzottius</taxon>
    </lineage>
</organism>
<accession>A0A1D1VP82</accession>
<dbReference type="Proteomes" id="UP000186922">
    <property type="component" value="Unassembled WGS sequence"/>
</dbReference>
<dbReference type="AlphaFoldDB" id="A0A1D1VP82"/>
<evidence type="ECO:0000313" key="2">
    <source>
        <dbReference type="Proteomes" id="UP000186922"/>
    </source>
</evidence>
<reference evidence="1 2" key="1">
    <citation type="journal article" date="2016" name="Nat. Commun.">
        <title>Extremotolerant tardigrade genome and improved radiotolerance of human cultured cells by tardigrade-unique protein.</title>
        <authorList>
            <person name="Hashimoto T."/>
            <person name="Horikawa D.D."/>
            <person name="Saito Y."/>
            <person name="Kuwahara H."/>
            <person name="Kozuka-Hata H."/>
            <person name="Shin-I T."/>
            <person name="Minakuchi Y."/>
            <person name="Ohishi K."/>
            <person name="Motoyama A."/>
            <person name="Aizu T."/>
            <person name="Enomoto A."/>
            <person name="Kondo K."/>
            <person name="Tanaka S."/>
            <person name="Hara Y."/>
            <person name="Koshikawa S."/>
            <person name="Sagara H."/>
            <person name="Miura T."/>
            <person name="Yokobori S."/>
            <person name="Miyagawa K."/>
            <person name="Suzuki Y."/>
            <person name="Kubo T."/>
            <person name="Oyama M."/>
            <person name="Kohara Y."/>
            <person name="Fujiyama A."/>
            <person name="Arakawa K."/>
            <person name="Katayama T."/>
            <person name="Toyoda A."/>
            <person name="Kunieda T."/>
        </authorList>
    </citation>
    <scope>NUCLEOTIDE SEQUENCE [LARGE SCALE GENOMIC DNA]</scope>
    <source>
        <strain evidence="1 2">YOKOZUNA-1</strain>
    </source>
</reference>
<comment type="caution">
    <text evidence="1">The sequence shown here is derived from an EMBL/GenBank/DDBJ whole genome shotgun (WGS) entry which is preliminary data.</text>
</comment>
<protein>
    <submittedName>
        <fullName evidence="1">Uncharacterized protein</fullName>
    </submittedName>
</protein>
<keyword evidence="2" id="KW-1185">Reference proteome</keyword>
<sequence length="85" mass="9363">MAIDGLDSIEFVVNVAKSTVMDIVYKNGERGVDSSELAIGGGEIMPALTKEETVVYLGVNRRYNLGFDLKQELEEFGGKLQRLHS</sequence>
<name>A0A1D1VP82_RAMVA</name>